<evidence type="ECO:0000313" key="3">
    <source>
        <dbReference type="Proteomes" id="UP000053257"/>
    </source>
</evidence>
<organism evidence="2 3">
    <name type="scientific">Phlebiopsis gigantea (strain 11061_1 CR5-6)</name>
    <name type="common">White-rot fungus</name>
    <name type="synonym">Peniophora gigantea</name>
    <dbReference type="NCBI Taxonomy" id="745531"/>
    <lineage>
        <taxon>Eukaryota</taxon>
        <taxon>Fungi</taxon>
        <taxon>Dikarya</taxon>
        <taxon>Basidiomycota</taxon>
        <taxon>Agaricomycotina</taxon>
        <taxon>Agaricomycetes</taxon>
        <taxon>Polyporales</taxon>
        <taxon>Phanerochaetaceae</taxon>
        <taxon>Phlebiopsis</taxon>
    </lineage>
</organism>
<dbReference type="EMBL" id="KN840663">
    <property type="protein sequence ID" value="KIP02624.1"/>
    <property type="molecule type" value="Genomic_DNA"/>
</dbReference>
<protein>
    <submittedName>
        <fullName evidence="2">Uncharacterized protein</fullName>
    </submittedName>
</protein>
<gene>
    <name evidence="2" type="ORF">PHLGIDRAFT_16420</name>
</gene>
<dbReference type="Proteomes" id="UP000053257">
    <property type="component" value="Unassembled WGS sequence"/>
</dbReference>
<proteinExistence type="predicted"/>
<feature type="region of interest" description="Disordered" evidence="1">
    <location>
        <begin position="65"/>
        <end position="84"/>
    </location>
</feature>
<dbReference type="OrthoDB" id="2757691at2759"/>
<accession>A0A0C3NDJ8</accession>
<dbReference type="HOGENOM" id="CLU_538731_0_0_1"/>
<sequence>MTMTTDRPRGIDFPGVNAGEITETTPFFSEVPSGADADLPGGSTTTAAPATVTHVVQVAEAGKGKERELADEGGRGGLSDDGVDVDDDYDLEDLAREILQTSHAMSHSPRKLNAITRLLDRGRSEIRTVIGRLSPAPQVPTTALPVSPLPSASRGQPPAPSHNRWFNRSPTPPPPSSQTRIAPAAAPAAAAAKKYKAVAFSKKPRPDDYYDNFGLRPPPRLALMLLNNAHLPLTACVNSAIRRLNTDSYKFKSTKWTDGEGQLRQLVDLSSLEAERTLTPDLWREGWRNLFTIMETKVDDVGVDPAIRDMWHRHFDWLCKQRDFNEIFASVLEFDIDQRHQFWTGAEKFDIGVGEYAYRESFRAACDSTMRRTLNTAHRSSRCDDSSSGGRGSSSSVHPYANADRSFRGEGQTGGNQDSRTLCLVCAIGGHAARNCSRTNLPNGRAAFAAWDRQTKRLVAATTTRPLCVLWNIRGDDGQPCGSSCGDHKCAFCGSSDHGASSRRCL</sequence>
<feature type="compositionally biased region" description="Basic and acidic residues" evidence="1">
    <location>
        <begin position="65"/>
        <end position="74"/>
    </location>
</feature>
<evidence type="ECO:0000313" key="2">
    <source>
        <dbReference type="EMBL" id="KIP02624.1"/>
    </source>
</evidence>
<evidence type="ECO:0000256" key="1">
    <source>
        <dbReference type="SAM" id="MobiDB-lite"/>
    </source>
</evidence>
<feature type="region of interest" description="Disordered" evidence="1">
    <location>
        <begin position="377"/>
        <end position="416"/>
    </location>
</feature>
<reference evidence="2 3" key="1">
    <citation type="journal article" date="2014" name="PLoS Genet.">
        <title>Analysis of the Phlebiopsis gigantea genome, transcriptome and secretome provides insight into its pioneer colonization strategies of wood.</title>
        <authorList>
            <person name="Hori C."/>
            <person name="Ishida T."/>
            <person name="Igarashi K."/>
            <person name="Samejima M."/>
            <person name="Suzuki H."/>
            <person name="Master E."/>
            <person name="Ferreira P."/>
            <person name="Ruiz-Duenas F.J."/>
            <person name="Held B."/>
            <person name="Canessa P."/>
            <person name="Larrondo L.F."/>
            <person name="Schmoll M."/>
            <person name="Druzhinina I.S."/>
            <person name="Kubicek C.P."/>
            <person name="Gaskell J.A."/>
            <person name="Kersten P."/>
            <person name="St John F."/>
            <person name="Glasner J."/>
            <person name="Sabat G."/>
            <person name="Splinter BonDurant S."/>
            <person name="Syed K."/>
            <person name="Yadav J."/>
            <person name="Mgbeahuruike A.C."/>
            <person name="Kovalchuk A."/>
            <person name="Asiegbu F.O."/>
            <person name="Lackner G."/>
            <person name="Hoffmeister D."/>
            <person name="Rencoret J."/>
            <person name="Gutierrez A."/>
            <person name="Sun H."/>
            <person name="Lindquist E."/>
            <person name="Barry K."/>
            <person name="Riley R."/>
            <person name="Grigoriev I.V."/>
            <person name="Henrissat B."/>
            <person name="Kues U."/>
            <person name="Berka R.M."/>
            <person name="Martinez A.T."/>
            <person name="Covert S.F."/>
            <person name="Blanchette R.A."/>
            <person name="Cullen D."/>
        </authorList>
    </citation>
    <scope>NUCLEOTIDE SEQUENCE [LARGE SCALE GENOMIC DNA]</scope>
    <source>
        <strain evidence="2 3">11061_1 CR5-6</strain>
    </source>
</reference>
<name>A0A0C3NDJ8_PHLG1</name>
<dbReference type="AlphaFoldDB" id="A0A0C3NDJ8"/>
<feature type="region of interest" description="Disordered" evidence="1">
    <location>
        <begin position="130"/>
        <end position="186"/>
    </location>
</feature>
<dbReference type="STRING" id="745531.A0A0C3NDJ8"/>
<keyword evidence="3" id="KW-1185">Reference proteome</keyword>